<keyword evidence="8 11" id="KW-0012">Acyltransferase</keyword>
<sequence length="653" mass="72347">MTDIGTDDGVDMEAQRGSAGQSRSGFYSDIQSRPGTARTGVSSSRSPWSQAPLRKGISAKRQSGSGSIGGSSMGTRPPSSASKSHIPSLTSHAFFRPMSSQKLQAQRGVWRPAPLGRPLVPAPNGSGDETLSTGLHSLVFSQGAGIGIRHQSIDEGDMHLPPSRGTEMTGPDTVGRMTANTSPTHGHHGTSSLTDSLRPLQRQQQQDGRNLTINVDKGYGGENVPTPSRTPRSFRSSFLIPSRHESGQNRSNREIQGGEKLDSAASSPQLPPMNHRVLRPTVAKEKMESKLGYNYQYFEGNTVFCLGGRAQNTRYKPMNIVTGSLVVLPAILFCVFSAPWIWYNISPAVPIIFGYVSYICISSFIHASASDPGILPRNLHRFPPPDENEDPLRLGPPTNDWTLVKSAEKFTAAMEVPIKYCKTCQIWRPPRAHHCRVCDNCVETQDHHCVWINNCVGRRNYRYFVTFLGTATFLSLYLSGACLAQIIVYSRQQEISMSAAVDHFRVPLAMVIYGFLCSLYPAALLVYHIFLIARGETTREYLNSHKFLKKDRYRAFTQGSWFKNWLVAVCRPRPPTYYSFKGRYVQGDQRFGTSRRQTSRNGTSRPAADSEEGIELHEINRQQQKQQLPRTGFMGPAALRKHTPTGNAPAQDV</sequence>
<feature type="region of interest" description="Disordered" evidence="12">
    <location>
        <begin position="1"/>
        <end position="86"/>
    </location>
</feature>
<evidence type="ECO:0000256" key="10">
    <source>
        <dbReference type="ARBA" id="ARBA00048048"/>
    </source>
</evidence>
<feature type="compositionally biased region" description="Polar residues" evidence="12">
    <location>
        <begin position="178"/>
        <end position="213"/>
    </location>
</feature>
<keyword evidence="5 11" id="KW-0472">Membrane</keyword>
<dbReference type="GO" id="GO:0005783">
    <property type="term" value="C:endoplasmic reticulum"/>
    <property type="evidence" value="ECO:0007669"/>
    <property type="project" value="TreeGrafter"/>
</dbReference>
<comment type="domain">
    <text evidence="11">The DHHC domain is required for palmitoyltransferase activity.</text>
</comment>
<dbReference type="InterPro" id="IPR001594">
    <property type="entry name" value="Palmitoyltrfase_DHHC"/>
</dbReference>
<feature type="domain" description="Palmitoyltransferase DHHC" evidence="13">
    <location>
        <begin position="418"/>
        <end position="544"/>
    </location>
</feature>
<feature type="transmembrane region" description="Helical" evidence="11">
    <location>
        <begin position="463"/>
        <end position="488"/>
    </location>
</feature>
<feature type="transmembrane region" description="Helical" evidence="11">
    <location>
        <begin position="320"/>
        <end position="342"/>
    </location>
</feature>
<protein>
    <recommendedName>
        <fullName evidence="11">Palmitoyltransferase</fullName>
        <ecNumber evidence="11">2.3.1.225</ecNumber>
    </recommendedName>
</protein>
<evidence type="ECO:0000313" key="14">
    <source>
        <dbReference type="EMBL" id="KAK0612971.1"/>
    </source>
</evidence>
<keyword evidence="15" id="KW-1185">Reference proteome</keyword>
<feature type="compositionally biased region" description="Low complexity" evidence="12">
    <location>
        <begin position="225"/>
        <end position="238"/>
    </location>
</feature>
<keyword evidence="3 11" id="KW-0812">Transmembrane</keyword>
<proteinExistence type="inferred from homology"/>
<dbReference type="Pfam" id="PF01529">
    <property type="entry name" value="DHHC"/>
    <property type="match status" value="1"/>
</dbReference>
<accession>A0AA39WD41</accession>
<evidence type="ECO:0000256" key="9">
    <source>
        <dbReference type="ARBA" id="ARBA00023463"/>
    </source>
</evidence>
<dbReference type="EC" id="2.3.1.225" evidence="11"/>
<feature type="transmembrane region" description="Helical" evidence="11">
    <location>
        <begin position="348"/>
        <end position="367"/>
    </location>
</feature>
<organism evidence="14 15">
    <name type="scientific">Bombardia bombarda</name>
    <dbReference type="NCBI Taxonomy" id="252184"/>
    <lineage>
        <taxon>Eukaryota</taxon>
        <taxon>Fungi</taxon>
        <taxon>Dikarya</taxon>
        <taxon>Ascomycota</taxon>
        <taxon>Pezizomycotina</taxon>
        <taxon>Sordariomycetes</taxon>
        <taxon>Sordariomycetidae</taxon>
        <taxon>Sordariales</taxon>
        <taxon>Lasiosphaeriaceae</taxon>
        <taxon>Bombardia</taxon>
    </lineage>
</organism>
<name>A0AA39WD41_9PEZI</name>
<feature type="compositionally biased region" description="Polar residues" evidence="12">
    <location>
        <begin position="18"/>
        <end position="49"/>
    </location>
</feature>
<keyword evidence="6" id="KW-0564">Palmitate</keyword>
<feature type="transmembrane region" description="Helical" evidence="11">
    <location>
        <begin position="508"/>
        <end position="533"/>
    </location>
</feature>
<feature type="compositionally biased region" description="Acidic residues" evidence="12">
    <location>
        <begin position="1"/>
        <end position="11"/>
    </location>
</feature>
<reference evidence="14" key="1">
    <citation type="submission" date="2023-06" db="EMBL/GenBank/DDBJ databases">
        <title>Genome-scale phylogeny and comparative genomics of the fungal order Sordariales.</title>
        <authorList>
            <consortium name="Lawrence Berkeley National Laboratory"/>
            <person name="Hensen N."/>
            <person name="Bonometti L."/>
            <person name="Westerberg I."/>
            <person name="Brannstrom I.O."/>
            <person name="Guillou S."/>
            <person name="Cros-Aarteil S."/>
            <person name="Calhoun S."/>
            <person name="Haridas S."/>
            <person name="Kuo A."/>
            <person name="Mondo S."/>
            <person name="Pangilinan J."/>
            <person name="Riley R."/>
            <person name="LaButti K."/>
            <person name="Andreopoulos B."/>
            <person name="Lipzen A."/>
            <person name="Chen C."/>
            <person name="Yanf M."/>
            <person name="Daum C."/>
            <person name="Ng V."/>
            <person name="Clum A."/>
            <person name="Steindorff A."/>
            <person name="Ohm R."/>
            <person name="Martin F."/>
            <person name="Silar P."/>
            <person name="Natvig D."/>
            <person name="Lalanne C."/>
            <person name="Gautier V."/>
            <person name="Ament-velasquez S.L."/>
            <person name="Kruys A."/>
            <person name="Hutchinson M.I."/>
            <person name="Powell A.J."/>
            <person name="Barry K."/>
            <person name="Miller A.N."/>
            <person name="Grigoriev I.V."/>
            <person name="Debuchy R."/>
            <person name="Gladieux P."/>
            <person name="Thoren M.H."/>
            <person name="Johannesson H."/>
        </authorList>
    </citation>
    <scope>NUCLEOTIDE SEQUENCE</scope>
    <source>
        <strain evidence="14">SMH3391-2</strain>
    </source>
</reference>
<evidence type="ECO:0000256" key="4">
    <source>
        <dbReference type="ARBA" id="ARBA00022989"/>
    </source>
</evidence>
<dbReference type="PANTHER" id="PTHR22883:SF43">
    <property type="entry name" value="PALMITOYLTRANSFERASE APP"/>
    <property type="match status" value="1"/>
</dbReference>
<feature type="region of interest" description="Disordered" evidence="12">
    <location>
        <begin position="156"/>
        <end position="274"/>
    </location>
</feature>
<comment type="catalytic activity">
    <reaction evidence="10 11">
        <text>L-cysteinyl-[protein] + hexadecanoyl-CoA = S-hexadecanoyl-L-cysteinyl-[protein] + CoA</text>
        <dbReference type="Rhea" id="RHEA:36683"/>
        <dbReference type="Rhea" id="RHEA-COMP:10131"/>
        <dbReference type="Rhea" id="RHEA-COMP:11032"/>
        <dbReference type="ChEBI" id="CHEBI:29950"/>
        <dbReference type="ChEBI" id="CHEBI:57287"/>
        <dbReference type="ChEBI" id="CHEBI:57379"/>
        <dbReference type="ChEBI" id="CHEBI:74151"/>
        <dbReference type="EC" id="2.3.1.225"/>
    </reaction>
</comment>
<dbReference type="AlphaFoldDB" id="A0AA39WD41"/>
<dbReference type="InterPro" id="IPR039859">
    <property type="entry name" value="PFA4/ZDH16/20/ERF2-like"/>
</dbReference>
<evidence type="ECO:0000256" key="7">
    <source>
        <dbReference type="ARBA" id="ARBA00023288"/>
    </source>
</evidence>
<evidence type="ECO:0000256" key="11">
    <source>
        <dbReference type="RuleBase" id="RU079119"/>
    </source>
</evidence>
<dbReference type="Proteomes" id="UP001174934">
    <property type="component" value="Unassembled WGS sequence"/>
</dbReference>
<evidence type="ECO:0000256" key="5">
    <source>
        <dbReference type="ARBA" id="ARBA00023136"/>
    </source>
</evidence>
<feature type="region of interest" description="Disordered" evidence="12">
    <location>
        <begin position="590"/>
        <end position="653"/>
    </location>
</feature>
<dbReference type="GO" id="GO:0005794">
    <property type="term" value="C:Golgi apparatus"/>
    <property type="evidence" value="ECO:0007669"/>
    <property type="project" value="TreeGrafter"/>
</dbReference>
<evidence type="ECO:0000313" key="15">
    <source>
        <dbReference type="Proteomes" id="UP001174934"/>
    </source>
</evidence>
<feature type="compositionally biased region" description="Polar residues" evidence="12">
    <location>
        <begin position="77"/>
        <end position="86"/>
    </location>
</feature>
<keyword evidence="2 11" id="KW-0808">Transferase</keyword>
<evidence type="ECO:0000256" key="3">
    <source>
        <dbReference type="ARBA" id="ARBA00022692"/>
    </source>
</evidence>
<dbReference type="PANTHER" id="PTHR22883">
    <property type="entry name" value="ZINC FINGER DHHC DOMAIN CONTAINING PROTEIN"/>
    <property type="match status" value="1"/>
</dbReference>
<comment type="similarity">
    <text evidence="9">Belongs to the DHHC palmitoyltransferase family. ERF2/ZDHHC9 subfamily.</text>
</comment>
<evidence type="ECO:0000259" key="13">
    <source>
        <dbReference type="Pfam" id="PF01529"/>
    </source>
</evidence>
<feature type="compositionally biased region" description="Polar residues" evidence="12">
    <location>
        <begin position="644"/>
        <end position="653"/>
    </location>
</feature>
<evidence type="ECO:0000256" key="6">
    <source>
        <dbReference type="ARBA" id="ARBA00023139"/>
    </source>
</evidence>
<dbReference type="GO" id="GO:0019706">
    <property type="term" value="F:protein-cysteine S-palmitoyltransferase activity"/>
    <property type="evidence" value="ECO:0007669"/>
    <property type="project" value="UniProtKB-EC"/>
</dbReference>
<evidence type="ECO:0000256" key="2">
    <source>
        <dbReference type="ARBA" id="ARBA00022679"/>
    </source>
</evidence>
<evidence type="ECO:0000256" key="1">
    <source>
        <dbReference type="ARBA" id="ARBA00004127"/>
    </source>
</evidence>
<feature type="compositionally biased region" description="Basic and acidic residues" evidence="12">
    <location>
        <begin position="242"/>
        <end position="262"/>
    </location>
</feature>
<evidence type="ECO:0000256" key="12">
    <source>
        <dbReference type="SAM" id="MobiDB-lite"/>
    </source>
</evidence>
<keyword evidence="7" id="KW-0449">Lipoprotein</keyword>
<dbReference type="PROSITE" id="PS50216">
    <property type="entry name" value="DHHC"/>
    <property type="match status" value="1"/>
</dbReference>
<dbReference type="EMBL" id="JAULSR010000008">
    <property type="protein sequence ID" value="KAK0612971.1"/>
    <property type="molecule type" value="Genomic_DNA"/>
</dbReference>
<comment type="caution">
    <text evidence="14">The sequence shown here is derived from an EMBL/GenBank/DDBJ whole genome shotgun (WGS) entry which is preliminary data.</text>
</comment>
<keyword evidence="4 11" id="KW-1133">Transmembrane helix</keyword>
<feature type="compositionally biased region" description="Polar residues" evidence="12">
    <location>
        <begin position="591"/>
        <end position="604"/>
    </location>
</feature>
<dbReference type="GO" id="GO:0006612">
    <property type="term" value="P:protein targeting to membrane"/>
    <property type="evidence" value="ECO:0007669"/>
    <property type="project" value="TreeGrafter"/>
</dbReference>
<comment type="subcellular location">
    <subcellularLocation>
        <location evidence="1">Endomembrane system</location>
        <topology evidence="1">Multi-pass membrane protein</topology>
    </subcellularLocation>
</comment>
<gene>
    <name evidence="14" type="ORF">B0T17DRAFT_620342</name>
</gene>
<evidence type="ECO:0000256" key="8">
    <source>
        <dbReference type="ARBA" id="ARBA00023315"/>
    </source>
</evidence>